<evidence type="ECO:0000313" key="2">
    <source>
        <dbReference type="EMBL" id="GFS38631.1"/>
    </source>
</evidence>
<proteinExistence type="predicted"/>
<sequence>MAAEEEAKLDSLREYELRLLRCSIPSSSPTSFEPPDDSDTAKHGRSLYALIEDVVSSIETGDYVRALSFDAA</sequence>
<keyword evidence="3" id="KW-1185">Reference proteome</keyword>
<dbReference type="AlphaFoldDB" id="A0A7J0DNH8"/>
<comment type="caution">
    <text evidence="2">The sequence shown here is derived from an EMBL/GenBank/DDBJ whole genome shotgun (WGS) entry which is preliminary data.</text>
</comment>
<evidence type="ECO:0000313" key="3">
    <source>
        <dbReference type="Proteomes" id="UP000585474"/>
    </source>
</evidence>
<dbReference type="EMBL" id="BJWL01000313">
    <property type="protein sequence ID" value="GFS38631.1"/>
    <property type="molecule type" value="Genomic_DNA"/>
</dbReference>
<organism evidence="2 3">
    <name type="scientific">Actinidia rufa</name>
    <dbReference type="NCBI Taxonomy" id="165716"/>
    <lineage>
        <taxon>Eukaryota</taxon>
        <taxon>Viridiplantae</taxon>
        <taxon>Streptophyta</taxon>
        <taxon>Embryophyta</taxon>
        <taxon>Tracheophyta</taxon>
        <taxon>Spermatophyta</taxon>
        <taxon>Magnoliopsida</taxon>
        <taxon>eudicotyledons</taxon>
        <taxon>Gunneridae</taxon>
        <taxon>Pentapetalae</taxon>
        <taxon>asterids</taxon>
        <taxon>Ericales</taxon>
        <taxon>Actinidiaceae</taxon>
        <taxon>Actinidia</taxon>
    </lineage>
</organism>
<gene>
    <name evidence="2" type="ORF">Acr_00g0058680</name>
</gene>
<dbReference type="Proteomes" id="UP000585474">
    <property type="component" value="Unassembled WGS sequence"/>
</dbReference>
<protein>
    <submittedName>
        <fullName evidence="2">Uncharacterized protein</fullName>
    </submittedName>
</protein>
<feature type="region of interest" description="Disordered" evidence="1">
    <location>
        <begin position="24"/>
        <end position="43"/>
    </location>
</feature>
<evidence type="ECO:0000256" key="1">
    <source>
        <dbReference type="SAM" id="MobiDB-lite"/>
    </source>
</evidence>
<accession>A0A7J0DNH8</accession>
<reference evidence="3" key="1">
    <citation type="submission" date="2019-07" db="EMBL/GenBank/DDBJ databases">
        <title>De Novo Assembly of kiwifruit Actinidia rufa.</title>
        <authorList>
            <person name="Sugita-Konishi S."/>
            <person name="Sato K."/>
            <person name="Mori E."/>
            <person name="Abe Y."/>
            <person name="Kisaki G."/>
            <person name="Hamano K."/>
            <person name="Suezawa K."/>
            <person name="Otani M."/>
            <person name="Fukuda T."/>
            <person name="Manabe T."/>
            <person name="Gomi K."/>
            <person name="Tabuchi M."/>
            <person name="Akimitsu K."/>
            <person name="Kataoka I."/>
        </authorList>
    </citation>
    <scope>NUCLEOTIDE SEQUENCE [LARGE SCALE GENOMIC DNA]</scope>
    <source>
        <strain evidence="3">cv. Fuchu</strain>
    </source>
</reference>
<name>A0A7J0DNH8_9ERIC</name>